<name>A0AAV9JKF3_9PEZI</name>
<sequence>MTTWPGPQYKRPPPETSHHGPYGDTYRASINLIWAVSVDPVQLGAHLESYIKLQPTFTAFRLCWTFGNGPQAFLHRLPIELVKCIEDLLTAEARLPAEEEWSSDYECFIGACRPLNHVRECYREELSYAYDKGPDTHLCDDSCSGEWCTKIVEDMDDWLKGLGEADDWAECDEHAAIQRRWYERFISEASGKDIFFHTHQELIRRQFGLSIFTCHTKFAESAPWGPWFKRETVTCLHLPAESHRSTWDIELQDIKHMHCATDDEAYAFVSTFSVPPPPKAADIALFPRAMGILGLTPLCKPEVGSVGLNSVQSDVAADGSTSEAQTVALSNVSPTLIMLGKNVAKTHNQDR</sequence>
<feature type="region of interest" description="Disordered" evidence="1">
    <location>
        <begin position="1"/>
        <end position="20"/>
    </location>
</feature>
<dbReference type="EMBL" id="JAVFHQ010000017">
    <property type="protein sequence ID" value="KAK4545957.1"/>
    <property type="molecule type" value="Genomic_DNA"/>
</dbReference>
<protein>
    <submittedName>
        <fullName evidence="2">Uncharacterized protein</fullName>
    </submittedName>
</protein>
<organism evidence="2 3">
    <name type="scientific">Oleoguttula mirabilis</name>
    <dbReference type="NCBI Taxonomy" id="1507867"/>
    <lineage>
        <taxon>Eukaryota</taxon>
        <taxon>Fungi</taxon>
        <taxon>Dikarya</taxon>
        <taxon>Ascomycota</taxon>
        <taxon>Pezizomycotina</taxon>
        <taxon>Dothideomycetes</taxon>
        <taxon>Dothideomycetidae</taxon>
        <taxon>Mycosphaerellales</taxon>
        <taxon>Teratosphaeriaceae</taxon>
        <taxon>Oleoguttula</taxon>
    </lineage>
</organism>
<dbReference type="Proteomes" id="UP001324427">
    <property type="component" value="Unassembled WGS sequence"/>
</dbReference>
<proteinExistence type="predicted"/>
<dbReference type="AlphaFoldDB" id="A0AAV9JKF3"/>
<comment type="caution">
    <text evidence="2">The sequence shown here is derived from an EMBL/GenBank/DDBJ whole genome shotgun (WGS) entry which is preliminary data.</text>
</comment>
<gene>
    <name evidence="2" type="ORF">LTR36_002521</name>
</gene>
<accession>A0AAV9JKF3</accession>
<keyword evidence="3" id="KW-1185">Reference proteome</keyword>
<reference evidence="2 3" key="1">
    <citation type="submission" date="2021-11" db="EMBL/GenBank/DDBJ databases">
        <title>Black yeast isolated from Biological Soil Crust.</title>
        <authorList>
            <person name="Kurbessoian T."/>
        </authorList>
    </citation>
    <scope>NUCLEOTIDE SEQUENCE [LARGE SCALE GENOMIC DNA]</scope>
    <source>
        <strain evidence="2 3">CCFEE 5522</strain>
    </source>
</reference>
<evidence type="ECO:0000313" key="3">
    <source>
        <dbReference type="Proteomes" id="UP001324427"/>
    </source>
</evidence>
<evidence type="ECO:0000313" key="2">
    <source>
        <dbReference type="EMBL" id="KAK4545957.1"/>
    </source>
</evidence>
<evidence type="ECO:0000256" key="1">
    <source>
        <dbReference type="SAM" id="MobiDB-lite"/>
    </source>
</evidence>